<reference evidence="2 3" key="1">
    <citation type="submission" date="2019-04" db="EMBL/GenBank/DDBJ databases">
        <title>Novel bacteriophages capable of disrupting biofilms from clinical strains of Aeromonas hydrophila with intrinsic antibiotic resistance.</title>
        <authorList>
            <person name="Kabwe M."/>
            <person name="Brown T.L."/>
            <person name="Speirs L."/>
            <person name="Ku H."/>
            <person name="Leach M."/>
            <person name="Chan H.T."/>
            <person name="Petrovski S."/>
            <person name="Lock P."/>
            <person name="Tucci J."/>
        </authorList>
    </citation>
    <scope>NUCLEOTIDE SEQUENCE [LARGE SCALE GENOMIC DNA]</scope>
</reference>
<organism evidence="2 3">
    <name type="scientific">Aeromonas phage LAh_6</name>
    <dbReference type="NCBI Taxonomy" id="2591030"/>
    <lineage>
        <taxon>Viruses</taxon>
        <taxon>Duplodnaviria</taxon>
        <taxon>Heunggongvirae</taxon>
        <taxon>Uroviricota</taxon>
        <taxon>Caudoviricetes</taxon>
        <taxon>Grimontviridae</taxon>
        <taxon>Lahexavirus</taxon>
        <taxon>Lahexavirus LAh6</taxon>
    </lineage>
</organism>
<name>A0A514A017_9CAUD</name>
<evidence type="ECO:0000313" key="2">
    <source>
        <dbReference type="EMBL" id="QDH46601.1"/>
    </source>
</evidence>
<dbReference type="EMBL" id="MK838112">
    <property type="protein sequence ID" value="QDH46601.1"/>
    <property type="molecule type" value="Genomic_DNA"/>
</dbReference>
<keyword evidence="1" id="KW-0472">Membrane</keyword>
<evidence type="ECO:0000313" key="3">
    <source>
        <dbReference type="Proteomes" id="UP000319466"/>
    </source>
</evidence>
<keyword evidence="3" id="KW-1185">Reference proteome</keyword>
<dbReference type="Proteomes" id="UP000319466">
    <property type="component" value="Segment"/>
</dbReference>
<protein>
    <submittedName>
        <fullName evidence="2">Uncharacterized protein</fullName>
    </submittedName>
</protein>
<sequence>MMVYFIGVCISLALFTYCIAQGEKSGKIDVDDFFNTLMIIGLSAVWFVTWPLLILAFSIKIGKDFFKRF</sequence>
<keyword evidence="1" id="KW-1133">Transmembrane helix</keyword>
<gene>
    <name evidence="2" type="ORF">LAh6_103</name>
</gene>
<keyword evidence="1" id="KW-0812">Transmembrane</keyword>
<accession>A0A514A017</accession>
<feature type="transmembrane region" description="Helical" evidence="1">
    <location>
        <begin position="36"/>
        <end position="59"/>
    </location>
</feature>
<proteinExistence type="predicted"/>
<evidence type="ECO:0000256" key="1">
    <source>
        <dbReference type="SAM" id="Phobius"/>
    </source>
</evidence>